<sequence>MIETRGRKDLIEEGNKRVKLALDFLADEV</sequence>
<gene>
    <name evidence="1" type="ORF">AW21_2042</name>
</gene>
<dbReference type="AlphaFoldDB" id="A0AAI8BHS1"/>
<dbReference type="Proteomes" id="UP000031874">
    <property type="component" value="Chromosome"/>
</dbReference>
<reference evidence="1 2" key="1">
    <citation type="journal article" date="2015" name="Genome Announc.">
        <title>Genome sequencing of 18 francisella strains to aid in assay development and testing.</title>
        <authorList>
            <person name="Johnson S.L."/>
            <person name="Daligault H.E."/>
            <person name="Davenport K.W."/>
            <person name="Coyne S.R."/>
            <person name="Frey K.G."/>
            <person name="Koroleva G.I."/>
            <person name="Broomall S.M."/>
            <person name="Bishop-Lilly K.A."/>
            <person name="Bruce D.C."/>
            <person name="Chertkov O."/>
            <person name="Freitas T."/>
            <person name="Jaissle J."/>
            <person name="Ladner J.T."/>
            <person name="Rosenzweig C.N."/>
            <person name="Gibbons H.S."/>
            <person name="Palacios G.F."/>
            <person name="Redden C.L."/>
            <person name="Xu Y."/>
            <person name="Minogue T.D."/>
            <person name="Chain P.S."/>
        </authorList>
    </citation>
    <scope>NUCLEOTIDE SEQUENCE [LARGE SCALE GENOMIC DNA]</scope>
    <source>
        <strain evidence="1 2">LVS</strain>
    </source>
</reference>
<accession>A0AAI8BHS1</accession>
<evidence type="ECO:0000313" key="2">
    <source>
        <dbReference type="Proteomes" id="UP000031874"/>
    </source>
</evidence>
<protein>
    <submittedName>
        <fullName evidence="1">Uncharacterized protein</fullName>
    </submittedName>
</protein>
<evidence type="ECO:0000313" key="1">
    <source>
        <dbReference type="EMBL" id="AJI59153.1"/>
    </source>
</evidence>
<dbReference type="EMBL" id="CP009694">
    <property type="protein sequence ID" value="AJI59153.1"/>
    <property type="molecule type" value="Genomic_DNA"/>
</dbReference>
<proteinExistence type="predicted"/>
<name>A0AAI8BHS1_FRATH</name>
<organism evidence="1 2">
    <name type="scientific">Francisella tularensis subsp. holarctica (strain LVS)</name>
    <dbReference type="NCBI Taxonomy" id="376619"/>
    <lineage>
        <taxon>Bacteria</taxon>
        <taxon>Pseudomonadati</taxon>
        <taxon>Pseudomonadota</taxon>
        <taxon>Gammaproteobacteria</taxon>
        <taxon>Thiotrichales</taxon>
        <taxon>Francisellaceae</taxon>
        <taxon>Francisella</taxon>
    </lineage>
</organism>